<dbReference type="AlphaFoldDB" id="A0AAD8UYZ5"/>
<evidence type="ECO:0000313" key="1">
    <source>
        <dbReference type="EMBL" id="KAK1574361.1"/>
    </source>
</evidence>
<organism evidence="1 2">
    <name type="scientific">Colletotrichum navitas</name>
    <dbReference type="NCBI Taxonomy" id="681940"/>
    <lineage>
        <taxon>Eukaryota</taxon>
        <taxon>Fungi</taxon>
        <taxon>Dikarya</taxon>
        <taxon>Ascomycota</taxon>
        <taxon>Pezizomycotina</taxon>
        <taxon>Sordariomycetes</taxon>
        <taxon>Hypocreomycetidae</taxon>
        <taxon>Glomerellales</taxon>
        <taxon>Glomerellaceae</taxon>
        <taxon>Colletotrichum</taxon>
        <taxon>Colletotrichum graminicola species complex</taxon>
    </lineage>
</organism>
<dbReference type="GeneID" id="85449266"/>
<sequence length="169" mass="19281">MISSPRIYTGLRKADEVHGLRSALELSIIDLCFFSIAVLLTRRHPTMFRRKDKPAREPPEVFSYDRDVPVSLVKRHYQLLVDMGHLHPEAVQAPSEPRGWSDAELNVDALWTLGWAAICAPKDPEAKAIKNLYREYGWLGAFRKEEFLCAAVPARAAIIDDQYSWSDED</sequence>
<name>A0AAD8UYZ5_9PEZI</name>
<dbReference type="EMBL" id="JAHLJV010000076">
    <property type="protein sequence ID" value="KAK1574361.1"/>
    <property type="molecule type" value="Genomic_DNA"/>
</dbReference>
<dbReference type="Proteomes" id="UP001230504">
    <property type="component" value="Unassembled WGS sequence"/>
</dbReference>
<gene>
    <name evidence="1" type="ORF">LY79DRAFT_706478</name>
</gene>
<reference evidence="1" key="1">
    <citation type="submission" date="2021-06" db="EMBL/GenBank/DDBJ databases">
        <title>Comparative genomics, transcriptomics and evolutionary studies reveal genomic signatures of adaptation to plant cell wall in hemibiotrophic fungi.</title>
        <authorList>
            <consortium name="DOE Joint Genome Institute"/>
            <person name="Baroncelli R."/>
            <person name="Diaz J.F."/>
            <person name="Benocci T."/>
            <person name="Peng M."/>
            <person name="Battaglia E."/>
            <person name="Haridas S."/>
            <person name="Andreopoulos W."/>
            <person name="Labutti K."/>
            <person name="Pangilinan J."/>
            <person name="Floch G.L."/>
            <person name="Makela M.R."/>
            <person name="Henrissat B."/>
            <person name="Grigoriev I.V."/>
            <person name="Crouch J.A."/>
            <person name="De Vries R.P."/>
            <person name="Sukno S.A."/>
            <person name="Thon M.R."/>
        </authorList>
    </citation>
    <scope>NUCLEOTIDE SEQUENCE</scope>
    <source>
        <strain evidence="1">CBS 125086</strain>
    </source>
</reference>
<proteinExistence type="predicted"/>
<evidence type="ECO:0000313" key="2">
    <source>
        <dbReference type="Proteomes" id="UP001230504"/>
    </source>
</evidence>
<comment type="caution">
    <text evidence="1">The sequence shown here is derived from an EMBL/GenBank/DDBJ whole genome shotgun (WGS) entry which is preliminary data.</text>
</comment>
<accession>A0AAD8UYZ5</accession>
<keyword evidence="2" id="KW-1185">Reference proteome</keyword>
<protein>
    <submittedName>
        <fullName evidence="1">Uncharacterized protein</fullName>
    </submittedName>
</protein>
<dbReference type="RefSeq" id="XP_060409888.1">
    <property type="nucleotide sequence ID" value="XM_060565026.1"/>
</dbReference>